<reference evidence="3 4" key="1">
    <citation type="submission" date="2019-06" db="EMBL/GenBank/DDBJ databases">
        <authorList>
            <person name="Rodrigo-Torres L."/>
            <person name="Arahal R. D."/>
            <person name="Lucena T."/>
        </authorList>
    </citation>
    <scope>NUCLEOTIDE SEQUENCE [LARGE SCALE GENOMIC DNA]</scope>
    <source>
        <strain evidence="3 4">SW08-7</strain>
    </source>
</reference>
<sequence length="121" mass="12487">MCALILAVALVAAPPAVAGVMDQARWSAGTVERRGPVTVTTGLDFERAAPGEWRLRARCETRDTRTGRWSARTGTGVAVRSMGTVMIEAAPLGRMVLFPDGELAANTAACASGAADLGTGD</sequence>
<evidence type="ECO:0000313" key="5">
    <source>
        <dbReference type="Proteomes" id="UP001055303"/>
    </source>
</evidence>
<name>A0A564G5D1_9HYPH</name>
<evidence type="ECO:0000313" key="2">
    <source>
        <dbReference type="EMBL" id="GJD58779.1"/>
    </source>
</evidence>
<dbReference type="AlphaFoldDB" id="A0A564G5D1"/>
<dbReference type="EMBL" id="BPQI01000168">
    <property type="protein sequence ID" value="GJD58779.1"/>
    <property type="molecule type" value="Genomic_DNA"/>
</dbReference>
<keyword evidence="5" id="KW-1185">Reference proteome</keyword>
<reference evidence="2" key="3">
    <citation type="submission" date="2021-08" db="EMBL/GenBank/DDBJ databases">
        <authorList>
            <person name="Tani A."/>
            <person name="Ola A."/>
            <person name="Ogura Y."/>
            <person name="Katsura K."/>
            <person name="Hayashi T."/>
        </authorList>
    </citation>
    <scope>NUCLEOTIDE SEQUENCE</scope>
    <source>
        <strain evidence="2">DSM 22415</strain>
    </source>
</reference>
<evidence type="ECO:0000313" key="4">
    <source>
        <dbReference type="Proteomes" id="UP000401717"/>
    </source>
</evidence>
<dbReference type="OrthoDB" id="9928091at2"/>
<protein>
    <submittedName>
        <fullName evidence="3">Uncharacterized protein</fullName>
    </submittedName>
</protein>
<accession>A0A564G5D1</accession>
<keyword evidence="1" id="KW-0732">Signal</keyword>
<reference evidence="2" key="2">
    <citation type="journal article" date="2021" name="Front. Microbiol.">
        <title>Comprehensive Comparative Genomics and Phenotyping of Methylobacterium Species.</title>
        <authorList>
            <person name="Alessa O."/>
            <person name="Ogura Y."/>
            <person name="Fujitani Y."/>
            <person name="Takami H."/>
            <person name="Hayashi T."/>
            <person name="Sahin N."/>
            <person name="Tani A."/>
        </authorList>
    </citation>
    <scope>NUCLEOTIDE SEQUENCE</scope>
    <source>
        <strain evidence="2">DSM 22415</strain>
    </source>
</reference>
<proteinExistence type="predicted"/>
<dbReference type="RefSeq" id="WP_003606804.1">
    <property type="nucleotide sequence ID" value="NZ_BPQI01000168.1"/>
</dbReference>
<dbReference type="Proteomes" id="UP000401717">
    <property type="component" value="Unassembled WGS sequence"/>
</dbReference>
<dbReference type="Proteomes" id="UP001055303">
    <property type="component" value="Unassembled WGS sequence"/>
</dbReference>
<feature type="signal peptide" evidence="1">
    <location>
        <begin position="1"/>
        <end position="18"/>
    </location>
</feature>
<gene>
    <name evidence="2" type="ORF">IFDJLNFL_4702</name>
    <name evidence="3" type="ORF">MTDSW087_05259</name>
</gene>
<evidence type="ECO:0000313" key="3">
    <source>
        <dbReference type="EMBL" id="VUF15517.1"/>
    </source>
</evidence>
<evidence type="ECO:0000256" key="1">
    <source>
        <dbReference type="SAM" id="SignalP"/>
    </source>
</evidence>
<dbReference type="EMBL" id="CABFVH010000058">
    <property type="protein sequence ID" value="VUF15517.1"/>
    <property type="molecule type" value="Genomic_DNA"/>
</dbReference>
<organism evidence="3 4">
    <name type="scientific">Methylobacterium dankookense</name>
    <dbReference type="NCBI Taxonomy" id="560405"/>
    <lineage>
        <taxon>Bacteria</taxon>
        <taxon>Pseudomonadati</taxon>
        <taxon>Pseudomonadota</taxon>
        <taxon>Alphaproteobacteria</taxon>
        <taxon>Hyphomicrobiales</taxon>
        <taxon>Methylobacteriaceae</taxon>
        <taxon>Methylobacterium</taxon>
    </lineage>
</organism>
<feature type="chain" id="PRO_5021889308" evidence="1">
    <location>
        <begin position="19"/>
        <end position="121"/>
    </location>
</feature>